<reference evidence="1" key="2">
    <citation type="journal article" date="2022" name="New Phytol.">
        <title>Evolutionary transition to the ectomycorrhizal habit in the genomes of a hyperdiverse lineage of mushroom-forming fungi.</title>
        <authorList>
            <person name="Looney B."/>
            <person name="Miyauchi S."/>
            <person name="Morin E."/>
            <person name="Drula E."/>
            <person name="Courty P.E."/>
            <person name="Kohler A."/>
            <person name="Kuo A."/>
            <person name="LaButti K."/>
            <person name="Pangilinan J."/>
            <person name="Lipzen A."/>
            <person name="Riley R."/>
            <person name="Andreopoulos W."/>
            <person name="He G."/>
            <person name="Johnson J."/>
            <person name="Nolan M."/>
            <person name="Tritt A."/>
            <person name="Barry K.W."/>
            <person name="Grigoriev I.V."/>
            <person name="Nagy L.G."/>
            <person name="Hibbett D."/>
            <person name="Henrissat B."/>
            <person name="Matheny P.B."/>
            <person name="Labbe J."/>
            <person name="Martin F.M."/>
        </authorList>
    </citation>
    <scope>NUCLEOTIDE SEQUENCE</scope>
    <source>
        <strain evidence="1">HHB10654</strain>
    </source>
</reference>
<accession>A0ACB8SQF7</accession>
<evidence type="ECO:0000313" key="2">
    <source>
        <dbReference type="Proteomes" id="UP000814140"/>
    </source>
</evidence>
<dbReference type="Proteomes" id="UP000814140">
    <property type="component" value="Unassembled WGS sequence"/>
</dbReference>
<protein>
    <submittedName>
        <fullName evidence="1">Uncharacterized protein</fullName>
    </submittedName>
</protein>
<evidence type="ECO:0000313" key="1">
    <source>
        <dbReference type="EMBL" id="KAI0058824.1"/>
    </source>
</evidence>
<gene>
    <name evidence="1" type="ORF">BV25DRAFT_1918935</name>
</gene>
<dbReference type="EMBL" id="MU277231">
    <property type="protein sequence ID" value="KAI0058824.1"/>
    <property type="molecule type" value="Genomic_DNA"/>
</dbReference>
<reference evidence="1" key="1">
    <citation type="submission" date="2021-03" db="EMBL/GenBank/DDBJ databases">
        <authorList>
            <consortium name="DOE Joint Genome Institute"/>
            <person name="Ahrendt S."/>
            <person name="Looney B.P."/>
            <person name="Miyauchi S."/>
            <person name="Morin E."/>
            <person name="Drula E."/>
            <person name="Courty P.E."/>
            <person name="Chicoki N."/>
            <person name="Fauchery L."/>
            <person name="Kohler A."/>
            <person name="Kuo A."/>
            <person name="Labutti K."/>
            <person name="Pangilinan J."/>
            <person name="Lipzen A."/>
            <person name="Riley R."/>
            <person name="Andreopoulos W."/>
            <person name="He G."/>
            <person name="Johnson J."/>
            <person name="Barry K.W."/>
            <person name="Grigoriev I.V."/>
            <person name="Nagy L."/>
            <person name="Hibbett D."/>
            <person name="Henrissat B."/>
            <person name="Matheny P.B."/>
            <person name="Labbe J."/>
            <person name="Martin F."/>
        </authorList>
    </citation>
    <scope>NUCLEOTIDE SEQUENCE</scope>
    <source>
        <strain evidence="1">HHB10654</strain>
    </source>
</reference>
<name>A0ACB8SQF7_9AGAM</name>
<keyword evidence="2" id="KW-1185">Reference proteome</keyword>
<sequence>MPAYCGGGDLVRDTAAGFARNIGYAATIKLLAIINDNKASETDDLADVYEQLGGDVVHPYDPTSKPSPYSSPLARFRPNRTSVSKNMPSTLQTFIEARCEITSKDLPVPLRLQATENIIAVLGAMDSHNPSLHVFKTDCEEDGDIFNQHALSVDVGLCDLALNLHLDRARNLVYVADKDRVKSYRWTVGDQNQPSSSTPVHTLKTRGFSGPLLLKDGGFKFIRAGSTGIAVWDIDTIATHGATGNKIVGKKIKPEDLKSARDGGKLELSQGTGPSHRIDASDLSNIKEWIEHPNDARKMLVTYEMQYGLSCVDLETHRTVARYVGHGAFIGDLATSRCDPHCFITAAGDSIVRMYDARLPTPVLAIEHSSDSINSALYEHVGAHPFVIIGGSKSEQIKVWDVRAKVPLYELSTGNNQVTTLAWDDQRQTLELPPNFPIPPAEMKERNDPNRGRDWPERAFHAKGSFGVPLDSVSHRVYRYQFRDNANPDIVPSSGKPHGYPE</sequence>
<organism evidence="1 2">
    <name type="scientific">Artomyces pyxidatus</name>
    <dbReference type="NCBI Taxonomy" id="48021"/>
    <lineage>
        <taxon>Eukaryota</taxon>
        <taxon>Fungi</taxon>
        <taxon>Dikarya</taxon>
        <taxon>Basidiomycota</taxon>
        <taxon>Agaricomycotina</taxon>
        <taxon>Agaricomycetes</taxon>
        <taxon>Russulales</taxon>
        <taxon>Auriscalpiaceae</taxon>
        <taxon>Artomyces</taxon>
    </lineage>
</organism>
<comment type="caution">
    <text evidence="1">The sequence shown here is derived from an EMBL/GenBank/DDBJ whole genome shotgun (WGS) entry which is preliminary data.</text>
</comment>
<proteinExistence type="predicted"/>